<name>A0A8S5PP04_9CAUD</name>
<sequence>MARANNFPTGQLNEVPAEFVKNTVSSLRQLYDKGKPETDEEVESRIDEYFQFCENSSIRPGVESLAVALSTTRATLWNWSKGAGCSSRRQELISKAKAFITAYIEQSLLSSRIFPATGIFLLKNWANYRDSVSVEPVENNSIYPTMSKEEIAARHASYIDMQEPEKPEL</sequence>
<reference evidence="1" key="1">
    <citation type="journal article" date="2021" name="Proc. Natl. Acad. Sci. U.S.A.">
        <title>A Catalog of Tens of Thousands of Viruses from Human Metagenomes Reveals Hidden Associations with Chronic Diseases.</title>
        <authorList>
            <person name="Tisza M.J."/>
            <person name="Buck C.B."/>
        </authorList>
    </citation>
    <scope>NUCLEOTIDE SEQUENCE</scope>
    <source>
        <strain evidence="1">CtDiR9</strain>
    </source>
</reference>
<accession>A0A8S5PP04</accession>
<evidence type="ECO:0000313" key="1">
    <source>
        <dbReference type="EMBL" id="DAE08895.1"/>
    </source>
</evidence>
<protein>
    <submittedName>
        <fullName evidence="1">Terminase small subunit</fullName>
    </submittedName>
</protein>
<organism evidence="1">
    <name type="scientific">Siphoviridae sp. ctDiR9</name>
    <dbReference type="NCBI Taxonomy" id="2825388"/>
    <lineage>
        <taxon>Viruses</taxon>
        <taxon>Duplodnaviria</taxon>
        <taxon>Heunggongvirae</taxon>
        <taxon>Uroviricota</taxon>
        <taxon>Caudoviricetes</taxon>
    </lineage>
</organism>
<proteinExistence type="predicted"/>
<dbReference type="EMBL" id="BK015479">
    <property type="protein sequence ID" value="DAE08895.1"/>
    <property type="molecule type" value="Genomic_DNA"/>
</dbReference>